<keyword evidence="11" id="KW-1185">Reference proteome</keyword>
<dbReference type="Proteomes" id="UP000199165">
    <property type="component" value="Unassembled WGS sequence"/>
</dbReference>
<evidence type="ECO:0000259" key="9">
    <source>
        <dbReference type="Pfam" id="PF08240"/>
    </source>
</evidence>
<dbReference type="InterPro" id="IPR013149">
    <property type="entry name" value="ADH-like_C"/>
</dbReference>
<dbReference type="CDD" id="cd08282">
    <property type="entry name" value="PFDH_like"/>
    <property type="match status" value="1"/>
</dbReference>
<dbReference type="InterPro" id="IPR011032">
    <property type="entry name" value="GroES-like_sf"/>
</dbReference>
<dbReference type="GO" id="GO:0016491">
    <property type="term" value="F:oxidoreductase activity"/>
    <property type="evidence" value="ECO:0007669"/>
    <property type="project" value="UniProtKB-KW"/>
</dbReference>
<dbReference type="Pfam" id="PF00107">
    <property type="entry name" value="ADH_zinc_N"/>
    <property type="match status" value="1"/>
</dbReference>
<evidence type="ECO:0000256" key="1">
    <source>
        <dbReference type="ARBA" id="ARBA00001947"/>
    </source>
</evidence>
<evidence type="ECO:0000256" key="3">
    <source>
        <dbReference type="ARBA" id="ARBA00022723"/>
    </source>
</evidence>
<dbReference type="PANTHER" id="PTHR42813">
    <property type="entry name" value="ZINC-TYPE ALCOHOL DEHYDROGENASE-LIKE"/>
    <property type="match status" value="1"/>
</dbReference>
<organism evidence="10 11">
    <name type="scientific">Actinopolyspora righensis</name>
    <dbReference type="NCBI Taxonomy" id="995060"/>
    <lineage>
        <taxon>Bacteria</taxon>
        <taxon>Bacillati</taxon>
        <taxon>Actinomycetota</taxon>
        <taxon>Actinomycetes</taxon>
        <taxon>Actinopolysporales</taxon>
        <taxon>Actinopolysporaceae</taxon>
        <taxon>Actinopolyspora</taxon>
        <taxon>Actinopolyspora alba group</taxon>
    </lineage>
</organism>
<keyword evidence="4 7" id="KW-0862">Zinc</keyword>
<dbReference type="SUPFAM" id="SSF50129">
    <property type="entry name" value="GroES-like"/>
    <property type="match status" value="1"/>
</dbReference>
<dbReference type="Gene3D" id="3.90.180.10">
    <property type="entry name" value="Medium-chain alcohol dehydrogenases, catalytic domain"/>
    <property type="match status" value="1"/>
</dbReference>
<feature type="domain" description="Alcohol dehydrogenase-like N-terminal" evidence="9">
    <location>
        <begin position="54"/>
        <end position="173"/>
    </location>
</feature>
<dbReference type="PANTHER" id="PTHR42813:SF3">
    <property type="entry name" value="GLUTATHIONE-INDEPENDENT FORMALDEHYDE DEHYDROGENASE"/>
    <property type="match status" value="1"/>
</dbReference>
<dbReference type="PROSITE" id="PS00059">
    <property type="entry name" value="ADH_ZINC"/>
    <property type="match status" value="1"/>
</dbReference>
<keyword evidence="3 7" id="KW-0479">Metal-binding</keyword>
<dbReference type="STRING" id="995060.SAMN04487904_11157"/>
<dbReference type="SUPFAM" id="SSF51735">
    <property type="entry name" value="NAD(P)-binding Rossmann-fold domains"/>
    <property type="match status" value="1"/>
</dbReference>
<feature type="domain" description="Alcohol dehydrogenase-like C-terminal" evidence="8">
    <location>
        <begin position="214"/>
        <end position="288"/>
    </location>
</feature>
<evidence type="ECO:0000313" key="11">
    <source>
        <dbReference type="Proteomes" id="UP000199165"/>
    </source>
</evidence>
<evidence type="ECO:0000256" key="5">
    <source>
        <dbReference type="ARBA" id="ARBA00023002"/>
    </source>
</evidence>
<dbReference type="InterPro" id="IPR013154">
    <property type="entry name" value="ADH-like_N"/>
</dbReference>
<dbReference type="InterPro" id="IPR002328">
    <property type="entry name" value="ADH_Zn_CS"/>
</dbReference>
<comment type="cofactor">
    <cofactor evidence="1 7">
        <name>Zn(2+)</name>
        <dbReference type="ChEBI" id="CHEBI:29105"/>
    </cofactor>
</comment>
<dbReference type="InterPro" id="IPR036291">
    <property type="entry name" value="NAD(P)-bd_dom_sf"/>
</dbReference>
<dbReference type="GO" id="GO:0008270">
    <property type="term" value="F:zinc ion binding"/>
    <property type="evidence" value="ECO:0007669"/>
    <property type="project" value="InterPro"/>
</dbReference>
<evidence type="ECO:0000256" key="7">
    <source>
        <dbReference type="RuleBase" id="RU361277"/>
    </source>
</evidence>
<evidence type="ECO:0000313" key="10">
    <source>
        <dbReference type="EMBL" id="SFT86531.1"/>
    </source>
</evidence>
<evidence type="ECO:0000256" key="4">
    <source>
        <dbReference type="ARBA" id="ARBA00022833"/>
    </source>
</evidence>
<evidence type="ECO:0000259" key="8">
    <source>
        <dbReference type="Pfam" id="PF00107"/>
    </source>
</evidence>
<dbReference type="AlphaFoldDB" id="A0A1I7BHD3"/>
<gene>
    <name evidence="10" type="ORF">SAMN04487904_11157</name>
</gene>
<accession>A0A1I7BHD3</accession>
<name>A0A1I7BHD3_9ACTN</name>
<comment type="similarity">
    <text evidence="2 7">Belongs to the zinc-containing alcohol dehydrogenase family.</text>
</comment>
<evidence type="ECO:0000256" key="6">
    <source>
        <dbReference type="ARBA" id="ARBA00023027"/>
    </source>
</evidence>
<keyword evidence="5" id="KW-0560">Oxidoreductase</keyword>
<dbReference type="Pfam" id="PF08240">
    <property type="entry name" value="ADH_N"/>
    <property type="match status" value="1"/>
</dbReference>
<proteinExistence type="inferred from homology"/>
<evidence type="ECO:0000256" key="2">
    <source>
        <dbReference type="ARBA" id="ARBA00008072"/>
    </source>
</evidence>
<protein>
    <submittedName>
        <fullName evidence="10">Glutathione-independent formaldehyde dehydrogenase</fullName>
    </submittedName>
</protein>
<dbReference type="Gene3D" id="3.40.50.720">
    <property type="entry name" value="NAD(P)-binding Rossmann-like Domain"/>
    <property type="match status" value="1"/>
</dbReference>
<dbReference type="EMBL" id="FPAT01000011">
    <property type="protein sequence ID" value="SFT86531.1"/>
    <property type="molecule type" value="Genomic_DNA"/>
</dbReference>
<sequence>MFLPSVPRSSDAVVIRDGIDLSMTEGGSTMKAVVYQEPFSVEISEVADPRIEHPNDVLVRVTSTAICGSDLHMYEGRTAAEPGIVFGHENMGIIEDIGSGVTSLLRGDRVVMPFNVACGFCRNCMEGNTAFCLTVNPGFAGGAYGYVAMGPYTGGQAEYLRVPFADFNCLKLPANGEHETDFVLLADIFPTGYHGCELAQVSPGDSVAVYGAGPVGLMAAYSALLRGASRVFVVDRVPERLTKATEIGAIPVDFSRGDPVELIKDQTEGAGADKGVDAVGYQAQVADASREEPATVLNSLIESVRPTGRLGVPGLYVPSDPGGPTENARHGMLSVEIGRMFEKGQVMGTGQCNVKRYNRQLRDLIIAERAKPSFVVSHELSLWEAPGAYTKFDQRVEGYTKVVLHP</sequence>
<keyword evidence="6" id="KW-0520">NAD</keyword>
<reference evidence="11" key="1">
    <citation type="submission" date="2016-10" db="EMBL/GenBank/DDBJ databases">
        <authorList>
            <person name="Varghese N."/>
            <person name="Submissions S."/>
        </authorList>
    </citation>
    <scope>NUCLEOTIDE SEQUENCE [LARGE SCALE GENOMIC DNA]</scope>
    <source>
        <strain evidence="11">DSM 45501</strain>
    </source>
</reference>